<sequence length="170" mass="18812">MKKILLYVALLFISLSNVNAQEGHFKAGTHLGFPVGKLSDNYSFNLGIDVAYLWKLNNITELGITTGFSNYFGKTVSASYWGYTFNSDIKDVQIIPLAATAKFNIANDFFIGTDLGYAFFLDGGDETGAFYFQPKVGLDFKKSELYLSYKGMSKNGNNIGSVNLGYAYNF</sequence>
<dbReference type="RefSeq" id="WP_072930915.1">
    <property type="nucleotide sequence ID" value="NZ_BMFL01000009.1"/>
</dbReference>
<dbReference type="STRING" id="1434701.SAMN05443634_10513"/>
<reference evidence="2" key="1">
    <citation type="journal article" date="2014" name="Int. J. Syst. Evol. Microbiol.">
        <title>Complete genome of a new Firmicutes species belonging to the dominant human colonic microbiota ('Ruminococcus bicirculans') reveals two chromosomes and a selective capacity to utilize plant glucans.</title>
        <authorList>
            <consortium name="NISC Comparative Sequencing Program"/>
            <person name="Wegmann U."/>
            <person name="Louis P."/>
            <person name="Goesmann A."/>
            <person name="Henrissat B."/>
            <person name="Duncan S.H."/>
            <person name="Flint H.J."/>
        </authorList>
    </citation>
    <scope>NUCLEOTIDE SEQUENCE</scope>
    <source>
        <strain evidence="2">CGMCC 1.12707</strain>
    </source>
</reference>
<keyword evidence="5" id="KW-1185">Reference proteome</keyword>
<evidence type="ECO:0000256" key="1">
    <source>
        <dbReference type="SAM" id="SignalP"/>
    </source>
</evidence>
<reference evidence="2" key="5">
    <citation type="submission" date="2024-05" db="EMBL/GenBank/DDBJ databases">
        <authorList>
            <person name="Sun Q."/>
            <person name="Zhou Y."/>
        </authorList>
    </citation>
    <scope>NUCLEOTIDE SEQUENCE</scope>
    <source>
        <strain evidence="2">CGMCC 1.12707</strain>
    </source>
</reference>
<reference evidence="4" key="3">
    <citation type="submission" date="2016-11" db="EMBL/GenBank/DDBJ databases">
        <authorList>
            <person name="Varghese N."/>
            <person name="Submissions S."/>
        </authorList>
    </citation>
    <scope>NUCLEOTIDE SEQUENCE [LARGE SCALE GENOMIC DNA]</scope>
    <source>
        <strain evidence="4">DSM 27989</strain>
    </source>
</reference>
<organism evidence="3 4">
    <name type="scientific">Chishuiella changwenlii</name>
    <dbReference type="NCBI Taxonomy" id="1434701"/>
    <lineage>
        <taxon>Bacteria</taxon>
        <taxon>Pseudomonadati</taxon>
        <taxon>Bacteroidota</taxon>
        <taxon>Flavobacteriia</taxon>
        <taxon>Flavobacteriales</taxon>
        <taxon>Weeksellaceae</taxon>
        <taxon>Chishuiella</taxon>
    </lineage>
</organism>
<gene>
    <name evidence="2" type="ORF">GCM10010984_15630</name>
    <name evidence="3" type="ORF">SAMN05443634_10513</name>
</gene>
<keyword evidence="1" id="KW-0732">Signal</keyword>
<protein>
    <recommendedName>
        <fullName evidence="6">Outer membrane protein beta-barrel domain-containing protein</fullName>
    </recommendedName>
</protein>
<evidence type="ECO:0000313" key="3">
    <source>
        <dbReference type="EMBL" id="SHK97993.1"/>
    </source>
</evidence>
<dbReference type="OrthoDB" id="1492374at2"/>
<feature type="chain" id="PRO_5013110715" description="Outer membrane protein beta-barrel domain-containing protein" evidence="1">
    <location>
        <begin position="21"/>
        <end position="170"/>
    </location>
</feature>
<evidence type="ECO:0008006" key="6">
    <source>
        <dbReference type="Google" id="ProtNLM"/>
    </source>
</evidence>
<dbReference type="EMBL" id="FRBH01000005">
    <property type="protein sequence ID" value="SHK97993.1"/>
    <property type="molecule type" value="Genomic_DNA"/>
</dbReference>
<evidence type="ECO:0000313" key="5">
    <source>
        <dbReference type="Proteomes" id="UP000650994"/>
    </source>
</evidence>
<evidence type="ECO:0000313" key="2">
    <source>
        <dbReference type="EMBL" id="GGE98931.1"/>
    </source>
</evidence>
<accession>A0A1M6WW98</accession>
<dbReference type="Proteomes" id="UP000650994">
    <property type="component" value="Unassembled WGS sequence"/>
</dbReference>
<proteinExistence type="predicted"/>
<dbReference type="Proteomes" id="UP000184120">
    <property type="component" value="Unassembled WGS sequence"/>
</dbReference>
<dbReference type="EMBL" id="BMFL01000009">
    <property type="protein sequence ID" value="GGE98931.1"/>
    <property type="molecule type" value="Genomic_DNA"/>
</dbReference>
<reference evidence="3" key="2">
    <citation type="submission" date="2016-11" db="EMBL/GenBank/DDBJ databases">
        <authorList>
            <person name="Jaros S."/>
            <person name="Januszkiewicz K."/>
            <person name="Wedrychowicz H."/>
        </authorList>
    </citation>
    <scope>NUCLEOTIDE SEQUENCE [LARGE SCALE GENOMIC DNA]</scope>
    <source>
        <strain evidence="3">DSM 27989</strain>
    </source>
</reference>
<evidence type="ECO:0000313" key="4">
    <source>
        <dbReference type="Proteomes" id="UP000184120"/>
    </source>
</evidence>
<name>A0A1M6WW98_9FLAO</name>
<reference evidence="5" key="4">
    <citation type="journal article" date="2019" name="Int. J. Syst. Evol. Microbiol.">
        <title>The Global Catalogue of Microorganisms (GCM) 10K type strain sequencing project: providing services to taxonomists for standard genome sequencing and annotation.</title>
        <authorList>
            <consortium name="The Broad Institute Genomics Platform"/>
            <consortium name="The Broad Institute Genome Sequencing Center for Infectious Disease"/>
            <person name="Wu L."/>
            <person name="Ma J."/>
        </authorList>
    </citation>
    <scope>NUCLEOTIDE SEQUENCE [LARGE SCALE GENOMIC DNA]</scope>
    <source>
        <strain evidence="5">CGMCC 1.12707</strain>
    </source>
</reference>
<feature type="signal peptide" evidence="1">
    <location>
        <begin position="1"/>
        <end position="20"/>
    </location>
</feature>
<dbReference type="AlphaFoldDB" id="A0A1M6WW98"/>